<dbReference type="Gene3D" id="3.20.20.70">
    <property type="entry name" value="Aldolase class I"/>
    <property type="match status" value="1"/>
</dbReference>
<feature type="binding site" evidence="9">
    <location>
        <position position="93"/>
    </location>
    <ligand>
        <name>[4Fe-4S] cluster</name>
        <dbReference type="ChEBI" id="CHEBI:49883"/>
        <label>2</label>
        <note>4Fe-4S-S-AdoMet</note>
    </ligand>
</feature>
<evidence type="ECO:0000256" key="2">
    <source>
        <dbReference type="ARBA" id="ARBA00022490"/>
    </source>
</evidence>
<comment type="cofactor">
    <cofactor evidence="9">
        <name>[4Fe-4S] cluster</name>
        <dbReference type="ChEBI" id="CHEBI:49883"/>
    </cofactor>
    <text evidence="9">Binds 2 [4Fe-4S] clusters per subunit. One cluster is coordinated with 3 cysteines and an exchangeable S-adenosyl-L-methionine.</text>
</comment>
<dbReference type="HOGENOM" id="CLU_033144_2_1_6"/>
<dbReference type="EMBL" id="CM001475">
    <property type="protein sequence ID" value="EIC28605.1"/>
    <property type="molecule type" value="Genomic_DNA"/>
</dbReference>
<comment type="function">
    <text evidence="9">Catalyzes the radical-mediated insertion of two sulfur atoms into the C-6 and C-8 positions of the octanoyl moiety bound to the lipoyl domains of lipoate-dependent enzymes, thereby converting the octanoylated domains into lipoylated derivatives.</text>
</comment>
<dbReference type="eggNOG" id="COG0320">
    <property type="taxonomic scope" value="Bacteria"/>
</dbReference>
<comment type="pathway">
    <text evidence="9">Protein modification; protein lipoylation via endogenous pathway; protein N(6)-(lipoyl)lysine from octanoyl-[acyl-carrier-protein]: step 2/2.</text>
</comment>
<evidence type="ECO:0000256" key="4">
    <source>
        <dbReference type="ARBA" id="ARBA00022691"/>
    </source>
</evidence>
<dbReference type="InterPro" id="IPR003698">
    <property type="entry name" value="Lipoyl_synth"/>
</dbReference>
<dbReference type="InterPro" id="IPR013785">
    <property type="entry name" value="Aldolase_TIM"/>
</dbReference>
<sequence>MTYQAPSRATPETHQRNAEKLARIPVKVETGDAPLRKPEWIRIKLSAGDEVTRVKRLLREHNLHTVCEEAACPNLGECFQHGTATFMIMGDLCTRRCPFCDVAHGKPLPLDPNEPGRLAEAIKALALNYVVITSVDRDDLRDGGAGHFADCIKEIRERSAKTKIEILVPDFRGRMDKAIAILAAQPCDVFNHNLETVPRLYKQARPGADYAGSLKLLEGYKKARPETPAKSGLMLGIGEESEEVHRVMQDLLDHGCTMLTLGQYLQPSKAHLPVKRYVSPAEFGEFGEKARRMGFEQVASAPLVRSSYHADAQAKGVIGD</sequence>
<keyword evidence="4 9" id="KW-0949">S-adenosyl-L-methionine</keyword>
<feature type="binding site" evidence="9">
    <location>
        <position position="100"/>
    </location>
    <ligand>
        <name>[4Fe-4S] cluster</name>
        <dbReference type="ChEBI" id="CHEBI:49883"/>
        <label>2</label>
        <note>4Fe-4S-S-AdoMet</note>
    </ligand>
</feature>
<dbReference type="PANTHER" id="PTHR10949">
    <property type="entry name" value="LIPOYL SYNTHASE"/>
    <property type="match status" value="1"/>
</dbReference>
<feature type="binding site" evidence="9">
    <location>
        <position position="67"/>
    </location>
    <ligand>
        <name>[4Fe-4S] cluster</name>
        <dbReference type="ChEBI" id="CHEBI:49883"/>
        <label>1</label>
    </ligand>
</feature>
<keyword evidence="1 9" id="KW-0004">4Fe-4S</keyword>
<dbReference type="SUPFAM" id="SSF102114">
    <property type="entry name" value="Radical SAM enzymes"/>
    <property type="match status" value="1"/>
</dbReference>
<comment type="similarity">
    <text evidence="9">Belongs to the radical SAM superfamily. Lipoyl synthase family.</text>
</comment>
<evidence type="ECO:0000256" key="9">
    <source>
        <dbReference type="HAMAP-Rule" id="MF_00206"/>
    </source>
</evidence>
<evidence type="ECO:0000256" key="8">
    <source>
        <dbReference type="ARBA" id="ARBA00047326"/>
    </source>
</evidence>
<dbReference type="PANTHER" id="PTHR10949:SF0">
    <property type="entry name" value="LIPOYL SYNTHASE, MITOCHONDRIAL"/>
    <property type="match status" value="1"/>
</dbReference>
<dbReference type="Proteomes" id="UP000005090">
    <property type="component" value="Chromosome"/>
</dbReference>
<accession>H8GQE6</accession>
<feature type="binding site" evidence="9">
    <location>
        <position position="97"/>
    </location>
    <ligand>
        <name>[4Fe-4S] cluster</name>
        <dbReference type="ChEBI" id="CHEBI:49883"/>
        <label>2</label>
        <note>4Fe-4S-S-AdoMet</note>
    </ligand>
</feature>
<evidence type="ECO:0000259" key="10">
    <source>
        <dbReference type="PROSITE" id="PS51918"/>
    </source>
</evidence>
<dbReference type="GO" id="GO:0009249">
    <property type="term" value="P:protein lipoylation"/>
    <property type="evidence" value="ECO:0007669"/>
    <property type="project" value="UniProtKB-UniRule"/>
</dbReference>
<dbReference type="GO" id="GO:0005737">
    <property type="term" value="C:cytoplasm"/>
    <property type="evidence" value="ECO:0007669"/>
    <property type="project" value="UniProtKB-SubCell"/>
</dbReference>
<feature type="binding site" evidence="9">
    <location>
        <position position="307"/>
    </location>
    <ligand>
        <name>[4Fe-4S] cluster</name>
        <dbReference type="ChEBI" id="CHEBI:49883"/>
        <label>1</label>
    </ligand>
</feature>
<keyword evidence="2 9" id="KW-0963">Cytoplasm</keyword>
<dbReference type="STRING" id="686340.Metal_0772"/>
<dbReference type="SFLD" id="SFLDG01058">
    <property type="entry name" value="lipoyl_synthase_like"/>
    <property type="match status" value="1"/>
</dbReference>
<evidence type="ECO:0000256" key="1">
    <source>
        <dbReference type="ARBA" id="ARBA00022485"/>
    </source>
</evidence>
<keyword evidence="6 9" id="KW-0408">Iron</keyword>
<dbReference type="EC" id="2.8.1.8" evidence="9"/>
<evidence type="ECO:0000256" key="7">
    <source>
        <dbReference type="ARBA" id="ARBA00023014"/>
    </source>
</evidence>
<name>H8GQE6_METAL</name>
<evidence type="ECO:0000256" key="3">
    <source>
        <dbReference type="ARBA" id="ARBA00022679"/>
    </source>
</evidence>
<dbReference type="FunFam" id="3.20.20.70:FF:000040">
    <property type="entry name" value="Lipoyl synthase"/>
    <property type="match status" value="1"/>
</dbReference>
<dbReference type="SMART" id="SM00729">
    <property type="entry name" value="Elp3"/>
    <property type="match status" value="1"/>
</dbReference>
<dbReference type="Pfam" id="PF16881">
    <property type="entry name" value="LIAS_N"/>
    <property type="match status" value="1"/>
</dbReference>
<dbReference type="InterPro" id="IPR006638">
    <property type="entry name" value="Elp3/MiaA/NifB-like_rSAM"/>
</dbReference>
<feature type="binding site" evidence="9">
    <location>
        <position position="72"/>
    </location>
    <ligand>
        <name>[4Fe-4S] cluster</name>
        <dbReference type="ChEBI" id="CHEBI:49883"/>
        <label>1</label>
    </ligand>
</feature>
<dbReference type="SFLD" id="SFLDF00271">
    <property type="entry name" value="lipoyl_synthase"/>
    <property type="match status" value="1"/>
</dbReference>
<protein>
    <recommendedName>
        <fullName evidence="9">Lipoyl synthase</fullName>
        <ecNumber evidence="9">2.8.1.8</ecNumber>
    </recommendedName>
    <alternativeName>
        <fullName evidence="9">Lip-syn</fullName>
        <shortName evidence="9">LS</shortName>
    </alternativeName>
    <alternativeName>
        <fullName evidence="9">Lipoate synthase</fullName>
    </alternativeName>
    <alternativeName>
        <fullName evidence="9">Lipoic acid synthase</fullName>
    </alternativeName>
    <alternativeName>
        <fullName evidence="9">Sulfur insertion protein LipA</fullName>
    </alternativeName>
</protein>
<feature type="binding site" evidence="9">
    <location>
        <position position="78"/>
    </location>
    <ligand>
        <name>[4Fe-4S] cluster</name>
        <dbReference type="ChEBI" id="CHEBI:49883"/>
        <label>1</label>
    </ligand>
</feature>
<dbReference type="PROSITE" id="PS51918">
    <property type="entry name" value="RADICAL_SAM"/>
    <property type="match status" value="1"/>
</dbReference>
<dbReference type="NCBIfam" id="NF004019">
    <property type="entry name" value="PRK05481.1"/>
    <property type="match status" value="1"/>
</dbReference>
<dbReference type="GO" id="GO:0051539">
    <property type="term" value="F:4 iron, 4 sulfur cluster binding"/>
    <property type="evidence" value="ECO:0007669"/>
    <property type="project" value="UniProtKB-UniRule"/>
</dbReference>
<dbReference type="RefSeq" id="WP_005369794.1">
    <property type="nucleotide sequence ID" value="NZ_CM001475.1"/>
</dbReference>
<dbReference type="InterPro" id="IPR058240">
    <property type="entry name" value="rSAM_sf"/>
</dbReference>
<evidence type="ECO:0000313" key="12">
    <source>
        <dbReference type="Proteomes" id="UP000005090"/>
    </source>
</evidence>
<feature type="domain" description="Radical SAM core" evidence="10">
    <location>
        <begin position="79"/>
        <end position="296"/>
    </location>
</feature>
<dbReference type="HAMAP" id="MF_00206">
    <property type="entry name" value="Lipoyl_synth"/>
    <property type="match status" value="1"/>
</dbReference>
<evidence type="ECO:0000313" key="11">
    <source>
        <dbReference type="EMBL" id="EIC28605.1"/>
    </source>
</evidence>
<keyword evidence="12" id="KW-1185">Reference proteome</keyword>
<dbReference type="GO" id="GO:0046872">
    <property type="term" value="F:metal ion binding"/>
    <property type="evidence" value="ECO:0007669"/>
    <property type="project" value="UniProtKB-KW"/>
</dbReference>
<organism evidence="11 12">
    <name type="scientific">Methylomicrobium album BG8</name>
    <dbReference type="NCBI Taxonomy" id="686340"/>
    <lineage>
        <taxon>Bacteria</taxon>
        <taxon>Pseudomonadati</taxon>
        <taxon>Pseudomonadota</taxon>
        <taxon>Gammaproteobacteria</taxon>
        <taxon>Methylococcales</taxon>
        <taxon>Methylococcaceae</taxon>
        <taxon>Methylomicrobium</taxon>
    </lineage>
</organism>
<proteinExistence type="inferred from homology"/>
<dbReference type="NCBIfam" id="NF009544">
    <property type="entry name" value="PRK12928.1"/>
    <property type="match status" value="1"/>
</dbReference>
<keyword evidence="5 9" id="KW-0479">Metal-binding</keyword>
<dbReference type="UniPathway" id="UPA00538">
    <property type="reaction ID" value="UER00593"/>
</dbReference>
<dbReference type="GO" id="GO:0016992">
    <property type="term" value="F:lipoate synthase activity"/>
    <property type="evidence" value="ECO:0007669"/>
    <property type="project" value="UniProtKB-UniRule"/>
</dbReference>
<evidence type="ECO:0000256" key="6">
    <source>
        <dbReference type="ARBA" id="ARBA00023004"/>
    </source>
</evidence>
<gene>
    <name evidence="9" type="primary">lipA</name>
    <name evidence="11" type="ORF">Metal_0772</name>
</gene>
<dbReference type="NCBIfam" id="TIGR00510">
    <property type="entry name" value="lipA"/>
    <property type="match status" value="1"/>
</dbReference>
<comment type="catalytic activity">
    <reaction evidence="8 9">
        <text>[[Fe-S] cluster scaffold protein carrying a second [4Fe-4S](2+) cluster] + N(6)-octanoyl-L-lysyl-[protein] + 2 oxidized [2Fe-2S]-[ferredoxin] + 2 S-adenosyl-L-methionine + 4 H(+) = [[Fe-S] cluster scaffold protein] + N(6)-[(R)-dihydrolipoyl]-L-lysyl-[protein] + 4 Fe(3+) + 2 hydrogen sulfide + 2 5'-deoxyadenosine + 2 L-methionine + 2 reduced [2Fe-2S]-[ferredoxin]</text>
        <dbReference type="Rhea" id="RHEA:16585"/>
        <dbReference type="Rhea" id="RHEA-COMP:9928"/>
        <dbReference type="Rhea" id="RHEA-COMP:10000"/>
        <dbReference type="Rhea" id="RHEA-COMP:10001"/>
        <dbReference type="Rhea" id="RHEA-COMP:10475"/>
        <dbReference type="Rhea" id="RHEA-COMP:14568"/>
        <dbReference type="Rhea" id="RHEA-COMP:14569"/>
        <dbReference type="ChEBI" id="CHEBI:15378"/>
        <dbReference type="ChEBI" id="CHEBI:17319"/>
        <dbReference type="ChEBI" id="CHEBI:29034"/>
        <dbReference type="ChEBI" id="CHEBI:29919"/>
        <dbReference type="ChEBI" id="CHEBI:33722"/>
        <dbReference type="ChEBI" id="CHEBI:33737"/>
        <dbReference type="ChEBI" id="CHEBI:33738"/>
        <dbReference type="ChEBI" id="CHEBI:57844"/>
        <dbReference type="ChEBI" id="CHEBI:59789"/>
        <dbReference type="ChEBI" id="CHEBI:78809"/>
        <dbReference type="ChEBI" id="CHEBI:83100"/>
        <dbReference type="EC" id="2.8.1.8"/>
    </reaction>
</comment>
<comment type="subcellular location">
    <subcellularLocation>
        <location evidence="9">Cytoplasm</location>
    </subcellularLocation>
</comment>
<dbReference type="InterPro" id="IPR007197">
    <property type="entry name" value="rSAM"/>
</dbReference>
<dbReference type="InterPro" id="IPR031691">
    <property type="entry name" value="LIAS_N"/>
</dbReference>
<dbReference type="AlphaFoldDB" id="H8GQE6"/>
<dbReference type="PIRSF" id="PIRSF005963">
    <property type="entry name" value="Lipoyl_synth"/>
    <property type="match status" value="1"/>
</dbReference>
<evidence type="ECO:0000256" key="5">
    <source>
        <dbReference type="ARBA" id="ARBA00022723"/>
    </source>
</evidence>
<dbReference type="Pfam" id="PF04055">
    <property type="entry name" value="Radical_SAM"/>
    <property type="match status" value="1"/>
</dbReference>
<reference evidence="11 12" key="1">
    <citation type="journal article" date="2013" name="Genome Announc.">
        <title>Genome Sequence of the Obligate Gammaproteobacterial Methanotroph Methylomicrobium album Strain BG8.</title>
        <authorList>
            <person name="Kits K.D."/>
            <person name="Kalyuzhnaya M.G."/>
            <person name="Klotz M.G."/>
            <person name="Jetten M.S."/>
            <person name="Op den Camp H.J."/>
            <person name="Vuilleumier S."/>
            <person name="Bringel F."/>
            <person name="Dispirito A.A."/>
            <person name="Murrell J.C."/>
            <person name="Bruce D."/>
            <person name="Cheng J.F."/>
            <person name="Copeland A."/>
            <person name="Goodwin L."/>
            <person name="Hauser L."/>
            <person name="Lajus A."/>
            <person name="Land M.L."/>
            <person name="Lapidus A."/>
            <person name="Lucas S."/>
            <person name="Medigue C."/>
            <person name="Pitluck S."/>
            <person name="Woyke T."/>
            <person name="Zeytun A."/>
            <person name="Stein L.Y."/>
        </authorList>
    </citation>
    <scope>NUCLEOTIDE SEQUENCE [LARGE SCALE GENOMIC DNA]</scope>
    <source>
        <strain evidence="11 12">BG8</strain>
    </source>
</reference>
<keyword evidence="7 9" id="KW-0411">Iron-sulfur</keyword>
<dbReference type="SFLD" id="SFLDS00029">
    <property type="entry name" value="Radical_SAM"/>
    <property type="match status" value="1"/>
</dbReference>
<keyword evidence="3 9" id="KW-0808">Transferase</keyword>